<evidence type="ECO:0000313" key="1">
    <source>
        <dbReference type="EMBL" id="KKK97995.1"/>
    </source>
</evidence>
<feature type="non-terminal residue" evidence="1">
    <location>
        <position position="1"/>
    </location>
</feature>
<proteinExistence type="predicted"/>
<comment type="caution">
    <text evidence="1">The sequence shown here is derived from an EMBL/GenBank/DDBJ whole genome shotgun (WGS) entry which is preliminary data.</text>
</comment>
<accession>A0A0F9AI81</accession>
<dbReference type="EMBL" id="LAZR01045807">
    <property type="protein sequence ID" value="KKK97995.1"/>
    <property type="molecule type" value="Genomic_DNA"/>
</dbReference>
<protein>
    <submittedName>
        <fullName evidence="1">Uncharacterized protein</fullName>
    </submittedName>
</protein>
<reference evidence="1" key="1">
    <citation type="journal article" date="2015" name="Nature">
        <title>Complex archaea that bridge the gap between prokaryotes and eukaryotes.</title>
        <authorList>
            <person name="Spang A."/>
            <person name="Saw J.H."/>
            <person name="Jorgensen S.L."/>
            <person name="Zaremba-Niedzwiedzka K."/>
            <person name="Martijn J."/>
            <person name="Lind A.E."/>
            <person name="van Eijk R."/>
            <person name="Schleper C."/>
            <person name="Guy L."/>
            <person name="Ettema T.J."/>
        </authorList>
    </citation>
    <scope>NUCLEOTIDE SEQUENCE</scope>
</reference>
<sequence length="173" mass="19525">KAVEVMNTGSRVARVRFELWYKYQTADQVTHEEMFPQTLSVRSTDAASILKYGRRVMPLTWAEGTDEDAMQSVVDFYLTKHSEPVPRLRVRIKGTTDALQTQIFTREISDILTIIQDNLGINADYYIEAISINDGPADIPVCKWLCEAQRAEEALSIFTVDTSFVDGLDIIGS</sequence>
<organism evidence="1">
    <name type="scientific">marine sediment metagenome</name>
    <dbReference type="NCBI Taxonomy" id="412755"/>
    <lineage>
        <taxon>unclassified sequences</taxon>
        <taxon>metagenomes</taxon>
        <taxon>ecological metagenomes</taxon>
    </lineage>
</organism>
<gene>
    <name evidence="1" type="ORF">LCGC14_2647190</name>
</gene>
<dbReference type="AlphaFoldDB" id="A0A0F9AI81"/>
<name>A0A0F9AI81_9ZZZZ</name>